<evidence type="ECO:0000256" key="9">
    <source>
        <dbReference type="SAM" id="MobiDB-lite"/>
    </source>
</evidence>
<keyword evidence="5" id="KW-0698">rRNA processing</keyword>
<dbReference type="EMBL" id="RWGY01000029">
    <property type="protein sequence ID" value="TVU20076.1"/>
    <property type="molecule type" value="Genomic_DNA"/>
</dbReference>
<feature type="compositionally biased region" description="Basic residues" evidence="9">
    <location>
        <begin position="687"/>
        <end position="700"/>
    </location>
</feature>
<dbReference type="Pfam" id="PF04410">
    <property type="entry name" value="Gar1"/>
    <property type="match status" value="1"/>
</dbReference>
<sequence>MARHPKPPSPSPPPRPPPDSDPAPAFDPVEEWLIDFDPTMSAELGAKSFGPAEEAGLLPLQEATTTCGDAGQVSDGSAALNSCEFGVTEAPAEEDRLADRAVAICGEEIDRKADMVSGGLDQLLAPDQLLAAGIGDLAVNEEASEGAFAMEMAAAPADAEMKTAVSVEEKGVGGKEAQENSKEEAESSEEEDESSEASSSSEEEESEEDESSEALSSSSSSDEEELRAKKHGGASAAKGDSMEALLEEGELMIGSDEEDDGPKGPIKSKNEAEVLPPVPKIEIQLEPHHQTLPVGVITAIMGERVIVEGSVQHNPLNEGSILWITESRMPLGIVDELFGPVKNPYYLVRYNSEEEVPAGISAGTSVSFVAEFADHILNMKELYAKGYDASGDNDEELSDEPEFSDDEQEAEYKRSLRQAKRQSERQHEPKKSSGDKKRSQPRGGNGFRKDMPPRNRDPPTPGRQSQLRFPHPDIASASTEKAAHLLGPQNMRMGGPTMMPPVQMNSSMPSPVHLANQMGGSFINPAQQFLPPQPNMVWPGGIPPMPLPNMGAEGAALAANIMQNLLAGASQFQQQFQNQNFGGFPNQMQMPFPQFMPQPGMPANPMPFGGPLMNSPFGASPQLPMGQGNFGQPPNMGGDRQQQGHPPGLHNSQGFGNPTPPHGDGVDQQPTQFSSGQFNQGSSSFRGGRRPHQRGGRHSPGRGGSRGGRRGR</sequence>
<proteinExistence type="inferred from homology"/>
<dbReference type="Proteomes" id="UP000324897">
    <property type="component" value="Chromosome 7"/>
</dbReference>
<evidence type="ECO:0000256" key="4">
    <source>
        <dbReference type="ARBA" id="ARBA00022517"/>
    </source>
</evidence>
<feature type="region of interest" description="Disordered" evidence="9">
    <location>
        <begin position="600"/>
        <end position="712"/>
    </location>
</feature>
<dbReference type="InterPro" id="IPR007504">
    <property type="entry name" value="H/ACA_rnp_Gar1/Naf1"/>
</dbReference>
<evidence type="ECO:0000256" key="3">
    <source>
        <dbReference type="ARBA" id="ARBA00021438"/>
    </source>
</evidence>
<dbReference type="GO" id="GO:0003723">
    <property type="term" value="F:RNA binding"/>
    <property type="evidence" value="ECO:0007669"/>
    <property type="project" value="UniProtKB-KW"/>
</dbReference>
<keyword evidence="7" id="KW-0694">RNA-binding</keyword>
<comment type="caution">
    <text evidence="10">The sequence shown here is derived from an EMBL/GenBank/DDBJ whole genome shotgun (WGS) entry which is preliminary data.</text>
</comment>
<dbReference type="FunFam" id="2.40.10.230:FF:000002">
    <property type="entry name" value="H/ACA ribonucleoprotein complex non-core subunit NAF1"/>
    <property type="match status" value="1"/>
</dbReference>
<feature type="non-terminal residue" evidence="10">
    <location>
        <position position="1"/>
    </location>
</feature>
<feature type="compositionally biased region" description="Low complexity" evidence="9">
    <location>
        <begin position="672"/>
        <end position="686"/>
    </location>
</feature>
<keyword evidence="6" id="KW-0597">Phosphoprotein</keyword>
<dbReference type="InterPro" id="IPR040309">
    <property type="entry name" value="Naf1"/>
</dbReference>
<feature type="compositionally biased region" description="Acidic residues" evidence="9">
    <location>
        <begin position="186"/>
        <end position="212"/>
    </location>
</feature>
<protein>
    <recommendedName>
        <fullName evidence="3">H/ACA ribonucleoprotein complex non-core subunit NAF1</fullName>
    </recommendedName>
</protein>
<feature type="compositionally biased region" description="Pro residues" evidence="9">
    <location>
        <begin position="7"/>
        <end position="21"/>
    </location>
</feature>
<feature type="compositionally biased region" description="Basic and acidic residues" evidence="9">
    <location>
        <begin position="447"/>
        <end position="457"/>
    </location>
</feature>
<evidence type="ECO:0000256" key="8">
    <source>
        <dbReference type="ARBA" id="ARBA00023242"/>
    </source>
</evidence>
<evidence type="ECO:0000256" key="7">
    <source>
        <dbReference type="ARBA" id="ARBA00022884"/>
    </source>
</evidence>
<evidence type="ECO:0000256" key="1">
    <source>
        <dbReference type="ARBA" id="ARBA00004123"/>
    </source>
</evidence>
<dbReference type="GO" id="GO:0006364">
    <property type="term" value="P:rRNA processing"/>
    <property type="evidence" value="ECO:0007669"/>
    <property type="project" value="UniProtKB-KW"/>
</dbReference>
<evidence type="ECO:0000256" key="2">
    <source>
        <dbReference type="ARBA" id="ARBA00009801"/>
    </source>
</evidence>
<dbReference type="OrthoDB" id="21550at2759"/>
<dbReference type="GO" id="GO:0000493">
    <property type="term" value="P:box H/ACA snoRNP assembly"/>
    <property type="evidence" value="ECO:0007669"/>
    <property type="project" value="InterPro"/>
</dbReference>
<evidence type="ECO:0000313" key="10">
    <source>
        <dbReference type="EMBL" id="TVU20076.1"/>
    </source>
</evidence>
<dbReference type="GO" id="GO:0005732">
    <property type="term" value="C:sno(s)RNA-containing ribonucleoprotein complex"/>
    <property type="evidence" value="ECO:0007669"/>
    <property type="project" value="InterPro"/>
</dbReference>
<gene>
    <name evidence="10" type="ORF">EJB05_36266</name>
</gene>
<evidence type="ECO:0000256" key="5">
    <source>
        <dbReference type="ARBA" id="ARBA00022552"/>
    </source>
</evidence>
<feature type="region of interest" description="Disordered" evidence="9">
    <location>
        <begin position="1"/>
        <end position="27"/>
    </location>
</feature>
<feature type="compositionally biased region" description="Acidic residues" evidence="9">
    <location>
        <begin position="391"/>
        <end position="409"/>
    </location>
</feature>
<feature type="region of interest" description="Disordered" evidence="9">
    <location>
        <begin position="390"/>
        <end position="470"/>
    </location>
</feature>
<name>A0A5J9U916_9POAL</name>
<dbReference type="Gene3D" id="2.40.10.230">
    <property type="entry name" value="Probable tRNA pseudouridine synthase domain"/>
    <property type="match status" value="1"/>
</dbReference>
<reference evidence="10 11" key="1">
    <citation type="journal article" date="2019" name="Sci. Rep.">
        <title>A high-quality genome of Eragrostis curvula grass provides insights into Poaceae evolution and supports new strategies to enhance forage quality.</title>
        <authorList>
            <person name="Carballo J."/>
            <person name="Santos B.A.C.M."/>
            <person name="Zappacosta D."/>
            <person name="Garbus I."/>
            <person name="Selva J.P."/>
            <person name="Gallo C.A."/>
            <person name="Diaz A."/>
            <person name="Albertini E."/>
            <person name="Caccamo M."/>
            <person name="Echenique V."/>
        </authorList>
    </citation>
    <scope>NUCLEOTIDE SEQUENCE [LARGE SCALE GENOMIC DNA]</scope>
    <source>
        <strain evidence="11">cv. Victoria</strain>
        <tissue evidence="10">Leaf</tissue>
    </source>
</reference>
<dbReference type="Gramene" id="TVU20076">
    <property type="protein sequence ID" value="TVU20076"/>
    <property type="gene ID" value="EJB05_36266"/>
</dbReference>
<comment type="similarity">
    <text evidence="2">Belongs to the NAF1 family.</text>
</comment>
<comment type="subcellular location">
    <subcellularLocation>
        <location evidence="1">Nucleus</location>
    </subcellularLocation>
</comment>
<evidence type="ECO:0000256" key="6">
    <source>
        <dbReference type="ARBA" id="ARBA00022553"/>
    </source>
</evidence>
<accession>A0A5J9U916</accession>
<feature type="region of interest" description="Disordered" evidence="9">
    <location>
        <begin position="160"/>
        <end position="240"/>
    </location>
</feature>
<evidence type="ECO:0000313" key="11">
    <source>
        <dbReference type="Proteomes" id="UP000324897"/>
    </source>
</evidence>
<feature type="compositionally biased region" description="Basic and acidic residues" evidence="9">
    <location>
        <begin position="167"/>
        <end position="185"/>
    </location>
</feature>
<dbReference type="SUPFAM" id="SSF50447">
    <property type="entry name" value="Translation proteins"/>
    <property type="match status" value="1"/>
</dbReference>
<dbReference type="InterPro" id="IPR038664">
    <property type="entry name" value="Gar1/Naf1_Cbf5-bd_sf"/>
</dbReference>
<dbReference type="PANTHER" id="PTHR31633">
    <property type="entry name" value="H/ACA RIBONUCLEOPROTEIN COMPLEX NON-CORE SUBUNIT NAF1"/>
    <property type="match status" value="1"/>
</dbReference>
<dbReference type="InterPro" id="IPR009000">
    <property type="entry name" value="Transl_B-barrel_sf"/>
</dbReference>
<dbReference type="PANTHER" id="PTHR31633:SF1">
    <property type="entry name" value="H_ACA RIBONUCLEOPROTEIN COMPLEX NON-CORE SUBUNIT NAF1"/>
    <property type="match status" value="1"/>
</dbReference>
<keyword evidence="4" id="KW-0690">Ribosome biogenesis</keyword>
<feature type="compositionally biased region" description="Polar residues" evidence="9">
    <location>
        <begin position="640"/>
        <end position="656"/>
    </location>
</feature>
<keyword evidence="11" id="KW-1185">Reference proteome</keyword>
<feature type="compositionally biased region" description="Basic and acidic residues" evidence="9">
    <location>
        <begin position="421"/>
        <end position="438"/>
    </location>
</feature>
<dbReference type="GO" id="GO:0005634">
    <property type="term" value="C:nucleus"/>
    <property type="evidence" value="ECO:0007669"/>
    <property type="project" value="UniProtKB-SubCell"/>
</dbReference>
<organism evidence="10 11">
    <name type="scientific">Eragrostis curvula</name>
    <name type="common">weeping love grass</name>
    <dbReference type="NCBI Taxonomy" id="38414"/>
    <lineage>
        <taxon>Eukaryota</taxon>
        <taxon>Viridiplantae</taxon>
        <taxon>Streptophyta</taxon>
        <taxon>Embryophyta</taxon>
        <taxon>Tracheophyta</taxon>
        <taxon>Spermatophyta</taxon>
        <taxon>Magnoliopsida</taxon>
        <taxon>Liliopsida</taxon>
        <taxon>Poales</taxon>
        <taxon>Poaceae</taxon>
        <taxon>PACMAD clade</taxon>
        <taxon>Chloridoideae</taxon>
        <taxon>Eragrostideae</taxon>
        <taxon>Eragrostidinae</taxon>
        <taxon>Eragrostis</taxon>
    </lineage>
</organism>
<dbReference type="GO" id="GO:0001522">
    <property type="term" value="P:pseudouridine synthesis"/>
    <property type="evidence" value="ECO:0007669"/>
    <property type="project" value="InterPro"/>
</dbReference>
<dbReference type="AlphaFoldDB" id="A0A5J9U916"/>
<keyword evidence="8" id="KW-0539">Nucleus</keyword>